<dbReference type="AlphaFoldDB" id="A0A9P3FMU1"/>
<reference evidence="2 3" key="1">
    <citation type="submission" date="2021-01" db="EMBL/GenBank/DDBJ databases">
        <title>Cercospora kikuchii MAFF 305040 whole genome shotgun sequence.</title>
        <authorList>
            <person name="Kashiwa T."/>
            <person name="Suzuki T."/>
        </authorList>
    </citation>
    <scope>NUCLEOTIDE SEQUENCE [LARGE SCALE GENOMIC DNA]</scope>
    <source>
        <strain evidence="2 3">MAFF 305040</strain>
    </source>
</reference>
<feature type="chain" id="PRO_5040361830" evidence="1">
    <location>
        <begin position="20"/>
        <end position="236"/>
    </location>
</feature>
<evidence type="ECO:0000313" key="2">
    <source>
        <dbReference type="EMBL" id="GIZ49755.1"/>
    </source>
</evidence>
<name>A0A9P3FMU1_9PEZI</name>
<dbReference type="EMBL" id="BOLY01000009">
    <property type="protein sequence ID" value="GIZ49755.1"/>
    <property type="molecule type" value="Genomic_DNA"/>
</dbReference>
<dbReference type="GeneID" id="68298357"/>
<evidence type="ECO:0000256" key="1">
    <source>
        <dbReference type="SAM" id="SignalP"/>
    </source>
</evidence>
<protein>
    <submittedName>
        <fullName evidence="2">Uncharacterized protein</fullName>
    </submittedName>
</protein>
<keyword evidence="3" id="KW-1185">Reference proteome</keyword>
<dbReference type="OrthoDB" id="3633429at2759"/>
<accession>A0A9P3FMU1</accession>
<keyword evidence="1" id="KW-0732">Signal</keyword>
<sequence length="236" mass="25295">MKNAFAVPAIASLSLMVHARTDLQPQQPKNVTIAFLPEGSSSDCAGSADAISFSTGMVPVSGICFNLDELFAPNNTLNSTGYYNYTGNLWAVPGPISYTLENSEAFDVATNYSRIWYRQTNMTGNGESGSGDAAIALNIYPGRDCTIDRPGGRDAPPSTPIWPFYGWTCQSAEDGQCRTTGHTIKSIMVNDASGINARDWQDKCWDFAEQGGTNGLETASVWLLLLGLAATLMIVA</sequence>
<proteinExistence type="predicted"/>
<organism evidence="2 3">
    <name type="scientific">Cercospora kikuchii</name>
    <dbReference type="NCBI Taxonomy" id="84275"/>
    <lineage>
        <taxon>Eukaryota</taxon>
        <taxon>Fungi</taxon>
        <taxon>Dikarya</taxon>
        <taxon>Ascomycota</taxon>
        <taxon>Pezizomycotina</taxon>
        <taxon>Dothideomycetes</taxon>
        <taxon>Dothideomycetidae</taxon>
        <taxon>Mycosphaerellales</taxon>
        <taxon>Mycosphaerellaceae</taxon>
        <taxon>Cercospora</taxon>
    </lineage>
</organism>
<dbReference type="RefSeq" id="XP_044664242.1">
    <property type="nucleotide sequence ID" value="XM_044808307.1"/>
</dbReference>
<dbReference type="Proteomes" id="UP000825890">
    <property type="component" value="Unassembled WGS sequence"/>
</dbReference>
<gene>
    <name evidence="2" type="ORF">CKM354_001278200</name>
</gene>
<evidence type="ECO:0000313" key="3">
    <source>
        <dbReference type="Proteomes" id="UP000825890"/>
    </source>
</evidence>
<feature type="signal peptide" evidence="1">
    <location>
        <begin position="1"/>
        <end position="19"/>
    </location>
</feature>
<comment type="caution">
    <text evidence="2">The sequence shown here is derived from an EMBL/GenBank/DDBJ whole genome shotgun (WGS) entry which is preliminary data.</text>
</comment>